<protein>
    <recommendedName>
        <fullName evidence="8">Zinc finger PHD-type domain-containing protein</fullName>
    </recommendedName>
</protein>
<proteinExistence type="inferred from homology"/>
<evidence type="ECO:0000259" key="8">
    <source>
        <dbReference type="SMART" id="SM00249"/>
    </source>
</evidence>
<keyword evidence="6" id="KW-0539">Nucleus</keyword>
<feature type="binding site" evidence="7">
    <location>
        <position position="156"/>
    </location>
    <ligand>
        <name>Zn(2+)</name>
        <dbReference type="ChEBI" id="CHEBI:29105"/>
        <label>1</label>
    </ligand>
</feature>
<evidence type="ECO:0000313" key="10">
    <source>
        <dbReference type="Proteomes" id="UP001166286"/>
    </source>
</evidence>
<dbReference type="PANTHER" id="PTHR10333">
    <property type="entry name" value="INHIBITOR OF GROWTH PROTEIN"/>
    <property type="match status" value="1"/>
</dbReference>
<keyword evidence="4" id="KW-0863">Zinc-finger</keyword>
<dbReference type="CDD" id="cd15505">
    <property type="entry name" value="PHD_ING"/>
    <property type="match status" value="1"/>
</dbReference>
<feature type="binding site" evidence="7">
    <location>
        <position position="200"/>
    </location>
    <ligand>
        <name>Zn(2+)</name>
        <dbReference type="ChEBI" id="CHEBI:29105"/>
        <label>2</label>
    </ligand>
</feature>
<keyword evidence="10" id="KW-1185">Reference proteome</keyword>
<feature type="binding site" evidence="7">
    <location>
        <position position="183"/>
    </location>
    <ligand>
        <name>Zn(2+)</name>
        <dbReference type="ChEBI" id="CHEBI:29105"/>
        <label>1</label>
    </ligand>
</feature>
<comment type="subcellular location">
    <subcellularLocation>
        <location evidence="1">Nucleus</location>
    </subcellularLocation>
</comment>
<evidence type="ECO:0000256" key="1">
    <source>
        <dbReference type="ARBA" id="ARBA00004123"/>
    </source>
</evidence>
<dbReference type="GO" id="GO:0000123">
    <property type="term" value="C:histone acetyltransferase complex"/>
    <property type="evidence" value="ECO:0007669"/>
    <property type="project" value="TreeGrafter"/>
</dbReference>
<evidence type="ECO:0000256" key="3">
    <source>
        <dbReference type="ARBA" id="ARBA00022723"/>
    </source>
</evidence>
<feature type="binding site" evidence="7">
    <location>
        <position position="180"/>
    </location>
    <ligand>
        <name>Zn(2+)</name>
        <dbReference type="ChEBI" id="CHEBI:29105"/>
        <label>1</label>
    </ligand>
</feature>
<gene>
    <name evidence="9" type="ORF">JMJ35_001728</name>
</gene>
<evidence type="ECO:0000313" key="9">
    <source>
        <dbReference type="EMBL" id="KAK0515694.1"/>
    </source>
</evidence>
<reference evidence="9" key="1">
    <citation type="submission" date="2023-03" db="EMBL/GenBank/DDBJ databases">
        <title>Complete genome of Cladonia borealis.</title>
        <authorList>
            <person name="Park H."/>
        </authorList>
    </citation>
    <scope>NUCLEOTIDE SEQUENCE</scope>
    <source>
        <strain evidence="9">ANT050790</strain>
    </source>
</reference>
<comment type="caution">
    <text evidence="9">The sequence shown here is derived from an EMBL/GenBank/DDBJ whole genome shotgun (WGS) entry which is preliminary data.</text>
</comment>
<dbReference type="InterPro" id="IPR019786">
    <property type="entry name" value="Zinc_finger_PHD-type_CS"/>
</dbReference>
<dbReference type="InterPro" id="IPR028651">
    <property type="entry name" value="ING_fam"/>
</dbReference>
<feature type="binding site" evidence="7">
    <location>
        <position position="169"/>
    </location>
    <ligand>
        <name>Zn(2+)</name>
        <dbReference type="ChEBI" id="CHEBI:29105"/>
        <label>2</label>
    </ligand>
</feature>
<feature type="binding site" evidence="7">
    <location>
        <position position="158"/>
    </location>
    <ligand>
        <name>Zn(2+)</name>
        <dbReference type="ChEBI" id="CHEBI:29105"/>
        <label>1</label>
    </ligand>
</feature>
<dbReference type="InterPro" id="IPR001965">
    <property type="entry name" value="Znf_PHD"/>
</dbReference>
<dbReference type="SUPFAM" id="SSF57903">
    <property type="entry name" value="FYVE/PHD zinc finger"/>
    <property type="match status" value="1"/>
</dbReference>
<dbReference type="InterPro" id="IPR011011">
    <property type="entry name" value="Znf_FYVE_PHD"/>
</dbReference>
<evidence type="ECO:0000256" key="6">
    <source>
        <dbReference type="ARBA" id="ARBA00023242"/>
    </source>
</evidence>
<name>A0AA39R8P3_9LECA</name>
<dbReference type="AlphaFoldDB" id="A0AA39R8P3"/>
<evidence type="ECO:0000256" key="4">
    <source>
        <dbReference type="ARBA" id="ARBA00022771"/>
    </source>
</evidence>
<dbReference type="GO" id="GO:0006355">
    <property type="term" value="P:regulation of DNA-templated transcription"/>
    <property type="evidence" value="ECO:0007669"/>
    <property type="project" value="TreeGrafter"/>
</dbReference>
<dbReference type="GO" id="GO:0008270">
    <property type="term" value="F:zinc ion binding"/>
    <property type="evidence" value="ECO:0007669"/>
    <property type="project" value="UniProtKB-KW"/>
</dbReference>
<evidence type="ECO:0000256" key="2">
    <source>
        <dbReference type="ARBA" id="ARBA00010210"/>
    </source>
</evidence>
<dbReference type="EMBL" id="JAFEKC020000003">
    <property type="protein sequence ID" value="KAK0515694.1"/>
    <property type="molecule type" value="Genomic_DNA"/>
</dbReference>
<dbReference type="Gene3D" id="3.30.40.10">
    <property type="entry name" value="Zinc/RING finger domain, C3HC4 (zinc finger)"/>
    <property type="match status" value="1"/>
</dbReference>
<feature type="binding site" evidence="7">
    <location>
        <position position="174"/>
    </location>
    <ligand>
        <name>Zn(2+)</name>
        <dbReference type="ChEBI" id="CHEBI:29105"/>
        <label>2</label>
    </ligand>
</feature>
<dbReference type="SUPFAM" id="SSF53474">
    <property type="entry name" value="alpha/beta-Hydrolases"/>
    <property type="match status" value="1"/>
</dbReference>
<keyword evidence="5 7" id="KW-0862">Zinc</keyword>
<accession>A0AA39R8P3</accession>
<dbReference type="Proteomes" id="UP001166286">
    <property type="component" value="Unassembled WGS sequence"/>
</dbReference>
<evidence type="ECO:0000256" key="7">
    <source>
        <dbReference type="PIRSR" id="PIRSR628651-51"/>
    </source>
</evidence>
<feature type="binding site" evidence="7">
    <location>
        <position position="197"/>
    </location>
    <ligand>
        <name>Zn(2+)</name>
        <dbReference type="ChEBI" id="CHEBI:29105"/>
        <label>2</label>
    </ligand>
</feature>
<evidence type="ECO:0000256" key="5">
    <source>
        <dbReference type="ARBA" id="ARBA00022833"/>
    </source>
</evidence>
<dbReference type="InterPro" id="IPR013083">
    <property type="entry name" value="Znf_RING/FYVE/PHD"/>
</dbReference>
<keyword evidence="3 7" id="KW-0479">Metal-binding</keyword>
<dbReference type="PROSITE" id="PS01359">
    <property type="entry name" value="ZF_PHD_1"/>
    <property type="match status" value="1"/>
</dbReference>
<dbReference type="GO" id="GO:0005634">
    <property type="term" value="C:nucleus"/>
    <property type="evidence" value="ECO:0007669"/>
    <property type="project" value="UniProtKB-SubCell"/>
</dbReference>
<dbReference type="SMART" id="SM00249">
    <property type="entry name" value="PHD"/>
    <property type="match status" value="1"/>
</dbReference>
<organism evidence="9 10">
    <name type="scientific">Cladonia borealis</name>
    <dbReference type="NCBI Taxonomy" id="184061"/>
    <lineage>
        <taxon>Eukaryota</taxon>
        <taxon>Fungi</taxon>
        <taxon>Dikarya</taxon>
        <taxon>Ascomycota</taxon>
        <taxon>Pezizomycotina</taxon>
        <taxon>Lecanoromycetes</taxon>
        <taxon>OSLEUM clade</taxon>
        <taxon>Lecanoromycetidae</taxon>
        <taxon>Lecanorales</taxon>
        <taxon>Lecanorineae</taxon>
        <taxon>Cladoniaceae</taxon>
        <taxon>Cladonia</taxon>
    </lineage>
</organism>
<comment type="similarity">
    <text evidence="2">Belongs to the ING family.</text>
</comment>
<dbReference type="PANTHER" id="PTHR10333:SF94">
    <property type="entry name" value="FINGER DOMAIN PROTEIN, PUTATIVE (AFU_ORTHOLOGUE AFUA_3G11940)-RELATED"/>
    <property type="match status" value="1"/>
</dbReference>
<feature type="domain" description="Zinc finger PHD-type" evidence="8">
    <location>
        <begin position="155"/>
        <end position="201"/>
    </location>
</feature>
<sequence length="716" mass="79807">MASSVRLPLGSIREVTSECITSLRRLGAKLRDGERRGLAESRNINPADLLGDFCDRLSLWSQDVGATDGRLDGLLAQSSSLRIHTLNLLVDLTTQISERTSIEDEDAIEEITDIIDSLFHLEPALIDPAPLDRCLSTQQSSGLSEAVSLEDGEKRCTCGQPSFGTMIACVDEACLRKWFHLECVGLKEVPIDTSWYCFECKASQSEGNLAFNSHSHKPDEVNFIGERRRATSKKPEVDIIAVSGVFGLSSWLPTEQLDHEELADTWLATLLPNILEENGIYARILSFRYKIPDWFHDETLNLEILARKLVKQVSTERMSDPERPLFFLCHSFGGILAKQTVCTLIDEGLSVNNASPVCGCLFFSVPHDTSSSPDSALGAWFRSLIANLGGEVFPVISQFSEPFSSDMFAKRLRIIAQVNEAYKKQELQYSITAINYYEPSLHVLEAQSITSELLPPVMDARADHSGVARFSRNQREDILPAIYQIARIVETASAEWRNEIESDFKAFPAIVKQQALLNKQREDPFAMLTGYNTAVLINDGLAMFGTKWSAVVDIVRDLVDVVTNYDTEDVDIQLSNQAVQSFSVKDGMQASRLLLRVQPAGDEWDFESQFERYILKYLKSKSSRLANGELRPVNMIILTGASPRANGDSFYMALERIAGRAGTESSLDLRMQFVQLERSLSSAEFWAACLQSSNQSQTRAPNVSTPRVATLRLTKV</sequence>
<dbReference type="InterPro" id="IPR029058">
    <property type="entry name" value="AB_hydrolase_fold"/>
</dbReference>
<dbReference type="GO" id="GO:0004402">
    <property type="term" value="F:histone acetyltransferase activity"/>
    <property type="evidence" value="ECO:0007669"/>
    <property type="project" value="TreeGrafter"/>
</dbReference>